<comment type="similarity">
    <text evidence="1">Belongs to the metallo-dependent hydrolases superfamily.</text>
</comment>
<protein>
    <submittedName>
        <fullName evidence="3">Putative TIM-barrel fold metal-dependent hydrolase</fullName>
    </submittedName>
</protein>
<evidence type="ECO:0000256" key="1">
    <source>
        <dbReference type="ARBA" id="ARBA00038310"/>
    </source>
</evidence>
<accession>A0A840LI03</accession>
<dbReference type="PANTHER" id="PTHR43569">
    <property type="entry name" value="AMIDOHYDROLASE"/>
    <property type="match status" value="1"/>
</dbReference>
<dbReference type="GO" id="GO:0016787">
    <property type="term" value="F:hydrolase activity"/>
    <property type="evidence" value="ECO:0007669"/>
    <property type="project" value="UniProtKB-KW"/>
</dbReference>
<dbReference type="Pfam" id="PF04909">
    <property type="entry name" value="Amidohydro_2"/>
    <property type="match status" value="1"/>
</dbReference>
<gene>
    <name evidence="3" type="ORF">HNP55_004788</name>
</gene>
<name>A0A840LI03_9BURK</name>
<dbReference type="SUPFAM" id="SSF51556">
    <property type="entry name" value="Metallo-dependent hydrolases"/>
    <property type="match status" value="1"/>
</dbReference>
<organism evidence="3 4">
    <name type="scientific">Roseateles oligotrophus</name>
    <dbReference type="NCBI Taxonomy" id="1769250"/>
    <lineage>
        <taxon>Bacteria</taxon>
        <taxon>Pseudomonadati</taxon>
        <taxon>Pseudomonadota</taxon>
        <taxon>Betaproteobacteria</taxon>
        <taxon>Burkholderiales</taxon>
        <taxon>Sphaerotilaceae</taxon>
        <taxon>Roseateles</taxon>
    </lineage>
</organism>
<reference evidence="3 4" key="1">
    <citation type="submission" date="2020-08" db="EMBL/GenBank/DDBJ databases">
        <title>Functional genomics of gut bacteria from endangered species of beetles.</title>
        <authorList>
            <person name="Carlos-Shanley C."/>
        </authorList>
    </citation>
    <scope>NUCLEOTIDE SEQUENCE [LARGE SCALE GENOMIC DNA]</scope>
    <source>
        <strain evidence="3 4">S00239</strain>
    </source>
</reference>
<proteinExistence type="inferred from homology"/>
<dbReference type="InterPro" id="IPR052350">
    <property type="entry name" value="Metallo-dep_Lactonases"/>
</dbReference>
<evidence type="ECO:0000313" key="4">
    <source>
        <dbReference type="Proteomes" id="UP000562027"/>
    </source>
</evidence>
<dbReference type="Gene3D" id="3.20.20.140">
    <property type="entry name" value="Metal-dependent hydrolases"/>
    <property type="match status" value="1"/>
</dbReference>
<dbReference type="Proteomes" id="UP000562027">
    <property type="component" value="Unassembled WGS sequence"/>
</dbReference>
<dbReference type="RefSeq" id="WP_184304851.1">
    <property type="nucleotide sequence ID" value="NZ_JACHLP010000018.1"/>
</dbReference>
<comment type="caution">
    <text evidence="3">The sequence shown here is derived from an EMBL/GenBank/DDBJ whole genome shotgun (WGS) entry which is preliminary data.</text>
</comment>
<dbReference type="EMBL" id="JACHLP010000018">
    <property type="protein sequence ID" value="MBB4846233.1"/>
    <property type="molecule type" value="Genomic_DNA"/>
</dbReference>
<dbReference type="PANTHER" id="PTHR43569:SF1">
    <property type="entry name" value="BLL3371 PROTEIN"/>
    <property type="match status" value="1"/>
</dbReference>
<evidence type="ECO:0000259" key="2">
    <source>
        <dbReference type="Pfam" id="PF04909"/>
    </source>
</evidence>
<evidence type="ECO:0000313" key="3">
    <source>
        <dbReference type="EMBL" id="MBB4846233.1"/>
    </source>
</evidence>
<sequence length="296" mass="34228">MNPTRIIDAHHHIWRKQDVPWLADEPRPRIFGPYEGIRRDYLATEYMEDLASWRVEKSVYVQCNWDPKRAVEETRWVQKVADEVGFPHGIVAYADLRRPDVDAQLDAHAACANLCGIRQQIHWHENPHWAYVEQADLFNTPQWQDGLRKVAARGLAFDLQIFPSQMKAICAVVEKFPDLPFVLNHAGMLNDRSELGLARWRDGMRHLAQQPHVVVKFSGLNTFEHRCAADLMRPIVQESLEQFGAQRCMYGSNFPIEKLWTTYQGYVADLIEAIGVVTQEELDAIFFSTAARIYKL</sequence>
<feature type="domain" description="Amidohydrolase-related" evidence="2">
    <location>
        <begin position="7"/>
        <end position="296"/>
    </location>
</feature>
<keyword evidence="4" id="KW-1185">Reference proteome</keyword>
<keyword evidence="3" id="KW-0378">Hydrolase</keyword>
<dbReference type="InterPro" id="IPR006680">
    <property type="entry name" value="Amidohydro-rel"/>
</dbReference>
<dbReference type="InterPro" id="IPR032466">
    <property type="entry name" value="Metal_Hydrolase"/>
</dbReference>
<dbReference type="AlphaFoldDB" id="A0A840LI03"/>